<sequence>MPVTAEPGRDVVLTLSSPDRPGIVHAVSGVALEQGLTITDSQQFADPSSGEFHLRMELRRDGDGAQGRPATGPAGIADLRAAFAPVGERFGAQWDVHDRAEPHRVLVMVSRMGHCLNDLLFRARNGQIPITVPAIVSNHEDFADLAAWHGIPFHHVPVTRDTKPQAEQRLRELLAKHDVDTIALARYMQVLSPQLCADMSGRIINIHHSLLPSFKGARPYTQAHDRGVKVIGATAHYVTADLDEGPIIEQDFRRVDHRLTPEQLAQAGQEVEAAAFSRAVRWHAEHRVVLRGGRTVVFN</sequence>
<dbReference type="InterPro" id="IPR004810">
    <property type="entry name" value="PurU"/>
</dbReference>
<dbReference type="SUPFAM" id="SSF55021">
    <property type="entry name" value="ACT-like"/>
    <property type="match status" value="1"/>
</dbReference>
<comment type="similarity">
    <text evidence="3">Belongs to the PurU family.</text>
</comment>
<dbReference type="PANTHER" id="PTHR42706:SF1">
    <property type="entry name" value="FORMYLTETRAHYDROFOLATE DEFORMYLASE 2, MITOCHONDRIAL"/>
    <property type="match status" value="1"/>
</dbReference>
<gene>
    <name evidence="3 6" type="primary">purU</name>
    <name evidence="6" type="ORF">ACFFN0_04920</name>
</gene>
<evidence type="ECO:0000256" key="1">
    <source>
        <dbReference type="ARBA" id="ARBA00022563"/>
    </source>
</evidence>
<dbReference type="Gene3D" id="3.30.70.260">
    <property type="match status" value="1"/>
</dbReference>
<reference evidence="6 7" key="1">
    <citation type="submission" date="2024-09" db="EMBL/GenBank/DDBJ databases">
        <authorList>
            <person name="Sun Q."/>
            <person name="Mori K."/>
        </authorList>
    </citation>
    <scope>NUCLEOTIDE SEQUENCE [LARGE SCALE GENOMIC DNA]</scope>
    <source>
        <strain evidence="6 7">JCM 12763</strain>
    </source>
</reference>
<feature type="active site" evidence="3">
    <location>
        <position position="243"/>
    </location>
</feature>
<evidence type="ECO:0000256" key="3">
    <source>
        <dbReference type="HAMAP-Rule" id="MF_01927"/>
    </source>
</evidence>
<dbReference type="CDD" id="cd08648">
    <property type="entry name" value="FMT_core_Formyl-FH4-Hydrolase_C"/>
    <property type="match status" value="1"/>
</dbReference>
<proteinExistence type="inferred from homology"/>
<organism evidence="6 7">
    <name type="scientific">Ornithinimicrobium kibberense</name>
    <dbReference type="NCBI Taxonomy" id="282060"/>
    <lineage>
        <taxon>Bacteria</taxon>
        <taxon>Bacillati</taxon>
        <taxon>Actinomycetota</taxon>
        <taxon>Actinomycetes</taxon>
        <taxon>Micrococcales</taxon>
        <taxon>Ornithinimicrobiaceae</taxon>
        <taxon>Ornithinimicrobium</taxon>
    </lineage>
</organism>
<keyword evidence="2 3" id="KW-0378">Hydrolase</keyword>
<dbReference type="CDD" id="cd04875">
    <property type="entry name" value="ACT_F4HF-DF"/>
    <property type="match status" value="1"/>
</dbReference>
<dbReference type="NCBIfam" id="TIGR00655">
    <property type="entry name" value="PurU"/>
    <property type="match status" value="1"/>
</dbReference>
<dbReference type="EC" id="3.5.1.10" evidence="3 4"/>
<protein>
    <recommendedName>
        <fullName evidence="3 4">Formyltetrahydrofolate deformylase</fullName>
        <ecNumber evidence="3 4">3.5.1.10</ecNumber>
    </recommendedName>
    <alternativeName>
        <fullName evidence="3">Formyl-FH(4) hydrolase</fullName>
    </alternativeName>
</protein>
<dbReference type="InterPro" id="IPR044074">
    <property type="entry name" value="PurU_ACT"/>
</dbReference>
<dbReference type="PANTHER" id="PTHR42706">
    <property type="entry name" value="FORMYLTETRAHYDROFOLATE DEFORMYLASE"/>
    <property type="match status" value="1"/>
</dbReference>
<comment type="catalytic activity">
    <reaction evidence="3">
        <text>(6R)-10-formyltetrahydrofolate + H2O = (6S)-5,6,7,8-tetrahydrofolate + formate + H(+)</text>
        <dbReference type="Rhea" id="RHEA:19833"/>
        <dbReference type="ChEBI" id="CHEBI:15377"/>
        <dbReference type="ChEBI" id="CHEBI:15378"/>
        <dbReference type="ChEBI" id="CHEBI:15740"/>
        <dbReference type="ChEBI" id="CHEBI:57453"/>
        <dbReference type="ChEBI" id="CHEBI:195366"/>
        <dbReference type="EC" id="3.5.1.10"/>
    </reaction>
</comment>
<accession>A0ABV5V0P6</accession>
<dbReference type="InterPro" id="IPR002376">
    <property type="entry name" value="Formyl_transf_N"/>
</dbReference>
<comment type="pathway">
    <text evidence="3">Purine metabolism; IMP biosynthesis via de novo pathway; formate from 10-formyl-5,6,7,8-tetrahydrofolate: step 1/1.</text>
</comment>
<dbReference type="Pfam" id="PF00551">
    <property type="entry name" value="Formyl_trans_N"/>
    <property type="match status" value="1"/>
</dbReference>
<dbReference type="Proteomes" id="UP001589613">
    <property type="component" value="Unassembled WGS sequence"/>
</dbReference>
<dbReference type="PRINTS" id="PR01575">
    <property type="entry name" value="FFH4HYDRLASE"/>
</dbReference>
<keyword evidence="3" id="KW-0658">Purine biosynthesis</keyword>
<dbReference type="GO" id="GO:0008864">
    <property type="term" value="F:formyltetrahydrofolate deformylase activity"/>
    <property type="evidence" value="ECO:0007669"/>
    <property type="project" value="UniProtKB-EC"/>
</dbReference>
<dbReference type="RefSeq" id="WP_141337223.1">
    <property type="nucleotide sequence ID" value="NZ_JBHMAX010000010.1"/>
</dbReference>
<evidence type="ECO:0000313" key="6">
    <source>
        <dbReference type="EMBL" id="MFB9731377.1"/>
    </source>
</evidence>
<evidence type="ECO:0000259" key="5">
    <source>
        <dbReference type="Pfam" id="PF00551"/>
    </source>
</evidence>
<dbReference type="SUPFAM" id="SSF53328">
    <property type="entry name" value="Formyltransferase"/>
    <property type="match status" value="1"/>
</dbReference>
<dbReference type="Gene3D" id="3.40.50.170">
    <property type="entry name" value="Formyl transferase, N-terminal domain"/>
    <property type="match status" value="1"/>
</dbReference>
<name>A0ABV5V0P6_9MICO</name>
<feature type="domain" description="Formyl transferase N-terminal" evidence="5">
    <location>
        <begin position="104"/>
        <end position="280"/>
    </location>
</feature>
<comment type="caution">
    <text evidence="6">The sequence shown here is derived from an EMBL/GenBank/DDBJ whole genome shotgun (WGS) entry which is preliminary data.</text>
</comment>
<dbReference type="PIRSF" id="PIRSF036480">
    <property type="entry name" value="FormyFH4_hydr"/>
    <property type="match status" value="1"/>
</dbReference>
<evidence type="ECO:0000256" key="2">
    <source>
        <dbReference type="ARBA" id="ARBA00022801"/>
    </source>
</evidence>
<dbReference type="EMBL" id="JBHMAX010000010">
    <property type="protein sequence ID" value="MFB9731377.1"/>
    <property type="molecule type" value="Genomic_DNA"/>
</dbReference>
<comment type="function">
    <text evidence="3">Catalyzes the hydrolysis of 10-formyltetrahydrofolate (formyl-FH4) to formate and tetrahydrofolate (FH4).</text>
</comment>
<keyword evidence="7" id="KW-1185">Reference proteome</keyword>
<dbReference type="NCBIfam" id="NF004684">
    <property type="entry name" value="PRK06027.1"/>
    <property type="match status" value="1"/>
</dbReference>
<dbReference type="HAMAP" id="MF_01927">
    <property type="entry name" value="PurU"/>
    <property type="match status" value="1"/>
</dbReference>
<evidence type="ECO:0000256" key="4">
    <source>
        <dbReference type="NCBIfam" id="TIGR00655"/>
    </source>
</evidence>
<dbReference type="InterPro" id="IPR041729">
    <property type="entry name" value="Formyl-FH4-Hydrolase_C"/>
</dbReference>
<evidence type="ECO:0000313" key="7">
    <source>
        <dbReference type="Proteomes" id="UP001589613"/>
    </source>
</evidence>
<keyword evidence="1 3" id="KW-0554">One-carbon metabolism</keyword>
<dbReference type="InterPro" id="IPR045865">
    <property type="entry name" value="ACT-like_dom_sf"/>
</dbReference>
<dbReference type="InterPro" id="IPR036477">
    <property type="entry name" value="Formyl_transf_N_sf"/>
</dbReference>